<sequence length="226" mass="26093">MEDFYRPSLIGRGRPIAPTTVSGTDFVLKNHMDAEVYYDTTPAMISHYSDTTYASIAPVEVLRKETTYTIQSVRHQPGPGHPNIVFYSDSDKSDEDEPSEVLEDTDSLLEETDTLLSYSDNSLPDYETICLDIKEKSSDNTTSHYDNSLLEYEAFCFDIDHMEEKSSGSTTFHYDFSLLEYESFHFNLLIDQFPPADRSDLYHEEFANELTHIISLPEYDRFYFDL</sequence>
<organism evidence="2">
    <name type="scientific">Tanacetum cinerariifolium</name>
    <name type="common">Dalmatian daisy</name>
    <name type="synonym">Chrysanthemum cinerariifolium</name>
    <dbReference type="NCBI Taxonomy" id="118510"/>
    <lineage>
        <taxon>Eukaryota</taxon>
        <taxon>Viridiplantae</taxon>
        <taxon>Streptophyta</taxon>
        <taxon>Embryophyta</taxon>
        <taxon>Tracheophyta</taxon>
        <taxon>Spermatophyta</taxon>
        <taxon>Magnoliopsida</taxon>
        <taxon>eudicotyledons</taxon>
        <taxon>Gunneridae</taxon>
        <taxon>Pentapetalae</taxon>
        <taxon>asterids</taxon>
        <taxon>campanulids</taxon>
        <taxon>Asterales</taxon>
        <taxon>Asteraceae</taxon>
        <taxon>Asteroideae</taxon>
        <taxon>Anthemideae</taxon>
        <taxon>Anthemidinae</taxon>
        <taxon>Tanacetum</taxon>
    </lineage>
</organism>
<reference evidence="2" key="1">
    <citation type="journal article" date="2019" name="Sci. Rep.">
        <title>Draft genome of Tanacetum cinerariifolium, the natural source of mosquito coil.</title>
        <authorList>
            <person name="Yamashiro T."/>
            <person name="Shiraishi A."/>
            <person name="Satake H."/>
            <person name="Nakayama K."/>
        </authorList>
    </citation>
    <scope>NUCLEOTIDE SEQUENCE</scope>
</reference>
<gene>
    <name evidence="2" type="ORF">Tci_535978</name>
</gene>
<evidence type="ECO:0000256" key="1">
    <source>
        <dbReference type="SAM" id="MobiDB-lite"/>
    </source>
</evidence>
<feature type="non-terminal residue" evidence="2">
    <location>
        <position position="226"/>
    </location>
</feature>
<protein>
    <recommendedName>
        <fullName evidence="3">Reverse transcriptase domain-containing protein</fullName>
    </recommendedName>
</protein>
<evidence type="ECO:0008006" key="3">
    <source>
        <dbReference type="Google" id="ProtNLM"/>
    </source>
</evidence>
<feature type="region of interest" description="Disordered" evidence="1">
    <location>
        <begin position="73"/>
        <end position="98"/>
    </location>
</feature>
<comment type="caution">
    <text evidence="2">The sequence shown here is derived from an EMBL/GenBank/DDBJ whole genome shotgun (WGS) entry which is preliminary data.</text>
</comment>
<accession>A0A699II28</accession>
<proteinExistence type="predicted"/>
<name>A0A699II28_TANCI</name>
<dbReference type="EMBL" id="BKCJ010304086">
    <property type="protein sequence ID" value="GEZ64005.1"/>
    <property type="molecule type" value="Genomic_DNA"/>
</dbReference>
<evidence type="ECO:0000313" key="2">
    <source>
        <dbReference type="EMBL" id="GEZ64005.1"/>
    </source>
</evidence>
<dbReference type="AlphaFoldDB" id="A0A699II28"/>